<keyword evidence="2" id="KW-1185">Reference proteome</keyword>
<dbReference type="SUPFAM" id="SSF52540">
    <property type="entry name" value="P-loop containing nucleoside triphosphate hydrolases"/>
    <property type="match status" value="1"/>
</dbReference>
<dbReference type="InterPro" id="IPR027417">
    <property type="entry name" value="P-loop_NTPase"/>
</dbReference>
<sequence>MAGTHNQQVLAEHKAKFERRVTGGREFNKLLREIDAEPNRFVEDPRDGRRWWIYITLPRHVRETFDLHLEVLCLSASYERVEPRTLNTIAERLLEREARLDPDFAILLTPDPAAADLVRRRRGQLAILTVNSDELISGPPVGLRERIAEIMITHDHYDLTLPVTEPAAFYGRRAEVATLDFALDRGQPVGIFGLRKAGKTSLLNFVEQHRTRLGKHAVRVDISGQTAEQFQLALLEKCHGIVRKHGRPVPRLMTLTRSGDPNPAVPVSTYWIRDLHALLDVLPGRLELFIDEIDQAWPGRSHVGAEEATAVFNSLIQLRGVIQSREAEGKEGIGIICAGVDPAIFERPLLDGRDNLLYKFARLVFLSPMSRDEMQEMVRSLGKRMGLRYRDADTIDFLFREFGGHPLLTRKACSAAARKRPGQEIPWHVPLAALEEAARIQGPNSPRSEVGDVLESFTEWFGDEAAMLPLLWSEDPDERTEAREWARSEPDMAAHLVSYGITDDDWAPRIHAMRALVLR</sequence>
<gene>
    <name evidence="1" type="ORF">GCM10010249_35080</name>
</gene>
<dbReference type="EMBL" id="BMSV01000006">
    <property type="protein sequence ID" value="GGQ13295.1"/>
    <property type="molecule type" value="Genomic_DNA"/>
</dbReference>
<organism evidence="1 2">
    <name type="scientific">Streptomyces roseolilacinus</name>
    <dbReference type="NCBI Taxonomy" id="66904"/>
    <lineage>
        <taxon>Bacteria</taxon>
        <taxon>Bacillati</taxon>
        <taxon>Actinomycetota</taxon>
        <taxon>Actinomycetes</taxon>
        <taxon>Kitasatosporales</taxon>
        <taxon>Streptomycetaceae</taxon>
        <taxon>Streptomyces</taxon>
    </lineage>
</organism>
<reference evidence="1" key="2">
    <citation type="submission" date="2020-09" db="EMBL/GenBank/DDBJ databases">
        <authorList>
            <person name="Sun Q."/>
            <person name="Ohkuma M."/>
        </authorList>
    </citation>
    <scope>NUCLEOTIDE SEQUENCE</scope>
    <source>
        <strain evidence="1">JCM 4335</strain>
    </source>
</reference>
<dbReference type="Proteomes" id="UP000654123">
    <property type="component" value="Unassembled WGS sequence"/>
</dbReference>
<comment type="caution">
    <text evidence="1">The sequence shown here is derived from an EMBL/GenBank/DDBJ whole genome shotgun (WGS) entry which is preliminary data.</text>
</comment>
<name>A0A918B4R4_9ACTN</name>
<protein>
    <submittedName>
        <fullName evidence="1">Uncharacterized protein</fullName>
    </submittedName>
</protein>
<accession>A0A918B4R4</accession>
<dbReference type="AlphaFoldDB" id="A0A918B4R4"/>
<proteinExistence type="predicted"/>
<evidence type="ECO:0000313" key="2">
    <source>
        <dbReference type="Proteomes" id="UP000654123"/>
    </source>
</evidence>
<dbReference type="RefSeq" id="WP_189534840.1">
    <property type="nucleotide sequence ID" value="NZ_BMSV01000006.1"/>
</dbReference>
<dbReference type="Gene3D" id="3.40.50.300">
    <property type="entry name" value="P-loop containing nucleotide triphosphate hydrolases"/>
    <property type="match status" value="1"/>
</dbReference>
<reference evidence="1" key="1">
    <citation type="journal article" date="2014" name="Int. J. Syst. Evol. Microbiol.">
        <title>Complete genome sequence of Corynebacterium casei LMG S-19264T (=DSM 44701T), isolated from a smear-ripened cheese.</title>
        <authorList>
            <consortium name="US DOE Joint Genome Institute (JGI-PGF)"/>
            <person name="Walter F."/>
            <person name="Albersmeier A."/>
            <person name="Kalinowski J."/>
            <person name="Ruckert C."/>
        </authorList>
    </citation>
    <scope>NUCLEOTIDE SEQUENCE</scope>
    <source>
        <strain evidence="1">JCM 4335</strain>
    </source>
</reference>
<evidence type="ECO:0000313" key="1">
    <source>
        <dbReference type="EMBL" id="GGQ13295.1"/>
    </source>
</evidence>
<dbReference type="PANTHER" id="PTHR34301">
    <property type="entry name" value="DNA-BINDING PROTEIN-RELATED"/>
    <property type="match status" value="1"/>
</dbReference>
<dbReference type="PANTHER" id="PTHR34301:SF8">
    <property type="entry name" value="ATPASE DOMAIN-CONTAINING PROTEIN"/>
    <property type="match status" value="1"/>
</dbReference>